<dbReference type="PANTHER" id="PTHR11730:SF62">
    <property type="entry name" value="AMMONIUM TRANSPORTER SLL1017-RELATED"/>
    <property type="match status" value="1"/>
</dbReference>
<comment type="caution">
    <text evidence="11">The sequence shown here is derived from an EMBL/GenBank/DDBJ whole genome shotgun (WGS) entry which is preliminary data.</text>
</comment>
<protein>
    <submittedName>
        <fullName evidence="11">Ammonium transporter family protein</fullName>
    </submittedName>
</protein>
<keyword evidence="9" id="KW-0732">Signal</keyword>
<keyword evidence="4 8" id="KW-0812">Transmembrane</keyword>
<dbReference type="InterPro" id="IPR019879">
    <property type="entry name" value="Ammonium_transptr_marine"/>
</dbReference>
<sequence length="452" mass="46986">MGQLIGRWIRGATLAPLALLTAGIAYAQEDDVAARLAALEEAVSGSASAYVDNSYLFLIGGLIVMFMAAGFCMLEAGLVRSKNAAMQATKNVTLFAVAGLMFWVVGYNMAYPAETTLMGLLGKTPGPWSGGDLSVESDGGYAPASDWFFQMVFVATAASIVSGTVAERIKIWPFLIFTAVLTAFIYPIVASWEWGGGYLDSEWGFSDFAGSTLVHSTGGWAALTGAIIIGARKGKYSGGHVNPMPGSNIPLAALGTFILWFGWFGFNGASQLAAGTAADINSVAQIFANTNMAAVGGVLAAMVTTAILYKGKLDATMIFNGAIGGLVSITAEPLAPSMGLSVLIGAVGGVLVVVSVPLLDKFKIDDVVGAIPAHLVCGIWGTMIVPLSNGDASYLGQLVGVALTGVFVVVASSVIWLALKFTLGVRPSEEDEEMGLDRAEIGLEAYPEFSNR</sequence>
<feature type="domain" description="Ammonium transporter AmtB-like" evidence="10">
    <location>
        <begin position="57"/>
        <end position="446"/>
    </location>
</feature>
<name>A0A062VEC4_9PROT</name>
<feature type="transmembrane region" description="Helical" evidence="8">
    <location>
        <begin position="91"/>
        <end position="110"/>
    </location>
</feature>
<feature type="transmembrane region" description="Helical" evidence="8">
    <location>
        <begin position="286"/>
        <end position="309"/>
    </location>
</feature>
<dbReference type="PANTHER" id="PTHR11730">
    <property type="entry name" value="AMMONIUM TRANSPORTER"/>
    <property type="match status" value="1"/>
</dbReference>
<reference evidence="11 12" key="1">
    <citation type="journal article" date="2014" name="Antonie Van Leeuwenhoek">
        <title>Hyphomonas beringensis sp. nov. and Hyphomonas chukchiensis sp. nov., isolated from surface seawater of the Bering Sea and Chukchi Sea.</title>
        <authorList>
            <person name="Li C."/>
            <person name="Lai Q."/>
            <person name="Li G."/>
            <person name="Dong C."/>
            <person name="Wang J."/>
            <person name="Liao Y."/>
            <person name="Shao Z."/>
        </authorList>
    </citation>
    <scope>NUCLEOTIDE SEQUENCE [LARGE SCALE GENOMIC DNA]</scope>
    <source>
        <strain evidence="11 12">PS728</strain>
    </source>
</reference>
<dbReference type="GO" id="GO:0016020">
    <property type="term" value="C:membrane"/>
    <property type="evidence" value="ECO:0007669"/>
    <property type="project" value="UniProtKB-SubCell"/>
</dbReference>
<comment type="subcellular location">
    <subcellularLocation>
        <location evidence="1">Membrane</location>
        <topology evidence="1">Multi-pass membrane protein</topology>
    </subcellularLocation>
</comment>
<dbReference type="InterPro" id="IPR029020">
    <property type="entry name" value="Ammonium/urea_transptr"/>
</dbReference>
<keyword evidence="7" id="KW-0924">Ammonia transport</keyword>
<feature type="transmembrane region" description="Helical" evidence="8">
    <location>
        <begin position="171"/>
        <end position="189"/>
    </location>
</feature>
<dbReference type="Proteomes" id="UP000027100">
    <property type="component" value="Unassembled WGS sequence"/>
</dbReference>
<dbReference type="GO" id="GO:0008519">
    <property type="term" value="F:ammonium channel activity"/>
    <property type="evidence" value="ECO:0007669"/>
    <property type="project" value="InterPro"/>
</dbReference>
<dbReference type="InterPro" id="IPR018047">
    <property type="entry name" value="Ammonium_transpt_CS"/>
</dbReference>
<feature type="signal peptide" evidence="9">
    <location>
        <begin position="1"/>
        <end position="27"/>
    </location>
</feature>
<feature type="transmembrane region" description="Helical" evidence="8">
    <location>
        <begin position="209"/>
        <end position="229"/>
    </location>
</feature>
<evidence type="ECO:0000256" key="2">
    <source>
        <dbReference type="ARBA" id="ARBA00005887"/>
    </source>
</evidence>
<dbReference type="InterPro" id="IPR024041">
    <property type="entry name" value="NH4_transpt_AmtB-like_dom"/>
</dbReference>
<proteinExistence type="inferred from homology"/>
<feature type="transmembrane region" description="Helical" evidence="8">
    <location>
        <begin position="367"/>
        <end position="388"/>
    </location>
</feature>
<feature type="transmembrane region" description="Helical" evidence="8">
    <location>
        <begin position="147"/>
        <end position="166"/>
    </location>
</feature>
<keyword evidence="12" id="KW-1185">Reference proteome</keyword>
<dbReference type="AlphaFoldDB" id="A0A062VEC4"/>
<organism evidence="11 12">
    <name type="scientific">Hyphomonas polymorpha PS728</name>
    <dbReference type="NCBI Taxonomy" id="1280954"/>
    <lineage>
        <taxon>Bacteria</taxon>
        <taxon>Pseudomonadati</taxon>
        <taxon>Pseudomonadota</taxon>
        <taxon>Alphaproteobacteria</taxon>
        <taxon>Hyphomonadales</taxon>
        <taxon>Hyphomonadaceae</taxon>
        <taxon>Hyphomonas</taxon>
    </lineage>
</organism>
<evidence type="ECO:0000256" key="5">
    <source>
        <dbReference type="ARBA" id="ARBA00022989"/>
    </source>
</evidence>
<dbReference type="Pfam" id="PF00909">
    <property type="entry name" value="Ammonium_transp"/>
    <property type="match status" value="1"/>
</dbReference>
<evidence type="ECO:0000256" key="4">
    <source>
        <dbReference type="ARBA" id="ARBA00022692"/>
    </source>
</evidence>
<evidence type="ECO:0000259" key="10">
    <source>
        <dbReference type="Pfam" id="PF00909"/>
    </source>
</evidence>
<dbReference type="RefSeq" id="WP_035597398.1">
    <property type="nucleotide sequence ID" value="NZ_ARYM01000009.1"/>
</dbReference>
<feature type="transmembrane region" description="Helical" evidence="8">
    <location>
        <begin position="316"/>
        <end position="334"/>
    </location>
</feature>
<dbReference type="eggNOG" id="COG0004">
    <property type="taxonomic scope" value="Bacteria"/>
</dbReference>
<dbReference type="PROSITE" id="PS01219">
    <property type="entry name" value="AMMONIUM_TRANSP"/>
    <property type="match status" value="1"/>
</dbReference>
<keyword evidence="5 8" id="KW-1133">Transmembrane helix</keyword>
<gene>
    <name evidence="11" type="ORF">HPO_09113</name>
</gene>
<evidence type="ECO:0000256" key="7">
    <source>
        <dbReference type="ARBA" id="ARBA00023177"/>
    </source>
</evidence>
<keyword evidence="6 8" id="KW-0472">Membrane</keyword>
<dbReference type="SUPFAM" id="SSF111352">
    <property type="entry name" value="Ammonium transporter"/>
    <property type="match status" value="1"/>
</dbReference>
<dbReference type="STRING" id="1280954.HPO_09113"/>
<evidence type="ECO:0000256" key="9">
    <source>
        <dbReference type="SAM" id="SignalP"/>
    </source>
</evidence>
<dbReference type="OrthoDB" id="9814202at2"/>
<evidence type="ECO:0000313" key="11">
    <source>
        <dbReference type="EMBL" id="KCZ98703.1"/>
    </source>
</evidence>
<dbReference type="EMBL" id="ARYM01000009">
    <property type="protein sequence ID" value="KCZ98703.1"/>
    <property type="molecule type" value="Genomic_DNA"/>
</dbReference>
<dbReference type="GO" id="GO:0097272">
    <property type="term" value="P:ammonium homeostasis"/>
    <property type="evidence" value="ECO:0007669"/>
    <property type="project" value="TreeGrafter"/>
</dbReference>
<feature type="transmembrane region" description="Helical" evidence="8">
    <location>
        <begin position="394"/>
        <end position="419"/>
    </location>
</feature>
<evidence type="ECO:0000256" key="1">
    <source>
        <dbReference type="ARBA" id="ARBA00004141"/>
    </source>
</evidence>
<accession>A0A062VEC4</accession>
<evidence type="ECO:0000256" key="3">
    <source>
        <dbReference type="ARBA" id="ARBA00022448"/>
    </source>
</evidence>
<feature type="transmembrane region" description="Helical" evidence="8">
    <location>
        <begin position="340"/>
        <end position="360"/>
    </location>
</feature>
<feature type="transmembrane region" description="Helical" evidence="8">
    <location>
        <begin position="55"/>
        <end position="79"/>
    </location>
</feature>
<evidence type="ECO:0000256" key="6">
    <source>
        <dbReference type="ARBA" id="ARBA00023136"/>
    </source>
</evidence>
<keyword evidence="3" id="KW-0813">Transport</keyword>
<comment type="similarity">
    <text evidence="2">Belongs to the ammonia transporter channel (TC 1.A.11.2) family.</text>
</comment>
<dbReference type="Gene3D" id="1.10.3430.10">
    <property type="entry name" value="Ammonium transporter AmtB like domains"/>
    <property type="match status" value="1"/>
</dbReference>
<dbReference type="NCBIfam" id="TIGR03644">
    <property type="entry name" value="marine_trans_1"/>
    <property type="match status" value="1"/>
</dbReference>
<feature type="transmembrane region" description="Helical" evidence="8">
    <location>
        <begin position="249"/>
        <end position="266"/>
    </location>
</feature>
<evidence type="ECO:0000256" key="8">
    <source>
        <dbReference type="SAM" id="Phobius"/>
    </source>
</evidence>
<dbReference type="PATRIC" id="fig|1280954.3.peg.1845"/>
<feature type="chain" id="PRO_5001618957" evidence="9">
    <location>
        <begin position="28"/>
        <end position="452"/>
    </location>
</feature>
<evidence type="ECO:0000313" key="12">
    <source>
        <dbReference type="Proteomes" id="UP000027100"/>
    </source>
</evidence>